<evidence type="ECO:0000256" key="4">
    <source>
        <dbReference type="ARBA" id="ARBA00047960"/>
    </source>
</evidence>
<dbReference type="SFLD" id="SFLDS00019">
    <property type="entry name" value="Glutathione_Transferase_(cytos"/>
    <property type="match status" value="1"/>
</dbReference>
<keyword evidence="10" id="KW-1185">Reference proteome</keyword>
<evidence type="ECO:0000313" key="9">
    <source>
        <dbReference type="EMBL" id="EGG03337.1"/>
    </source>
</evidence>
<dbReference type="InterPro" id="IPR036249">
    <property type="entry name" value="Thioredoxin-like_sf"/>
</dbReference>
<dbReference type="SUPFAM" id="SSF47616">
    <property type="entry name" value="GST C-terminal domain-like"/>
    <property type="match status" value="1"/>
</dbReference>
<dbReference type="PROSITE" id="PS50404">
    <property type="entry name" value="GST_NTER"/>
    <property type="match status" value="1"/>
</dbReference>
<gene>
    <name evidence="9" type="ORF">MELLADRAFT_72597</name>
</gene>
<sequence length="227" mass="26417">MSHGKQFTLYSIIGGTNGTKVTYLLEELGLTYDTIYLDYRKDEQKSPDHIKLNPNGRIPTIIDHQNSDFSLWESNAILQYLVDKYDKEDKFSVTKPEDKHIQSQWLYFQASGQGPYFGQLGWFKLYHPEKFDSAIERYEKEVKRVFGVLESVLSKQDWLVGGKYTIADLSFLAWHNMAVKFLLDNYDCAKEYPSLDKWAKRMDERPAIKKVNAHLEALKKAQDSKEG</sequence>
<dbReference type="EC" id="2.5.1.18" evidence="2"/>
<dbReference type="InParanoid" id="F4RWE1"/>
<evidence type="ECO:0000259" key="8">
    <source>
        <dbReference type="PROSITE" id="PS50405"/>
    </source>
</evidence>
<dbReference type="Proteomes" id="UP000001072">
    <property type="component" value="Unassembled WGS sequence"/>
</dbReference>
<evidence type="ECO:0000256" key="2">
    <source>
        <dbReference type="ARBA" id="ARBA00012452"/>
    </source>
</evidence>
<dbReference type="GeneID" id="18932142"/>
<dbReference type="SUPFAM" id="SSF52833">
    <property type="entry name" value="Thioredoxin-like"/>
    <property type="match status" value="1"/>
</dbReference>
<dbReference type="FunFam" id="1.20.1050.130:FF:000016">
    <property type="entry name" value="Glutathione S-transferase 1"/>
    <property type="match status" value="1"/>
</dbReference>
<dbReference type="InterPro" id="IPR004046">
    <property type="entry name" value="GST_C"/>
</dbReference>
<dbReference type="InterPro" id="IPR004045">
    <property type="entry name" value="Glutathione_S-Trfase_N"/>
</dbReference>
<dbReference type="eggNOG" id="KOG0867">
    <property type="taxonomic scope" value="Eukaryota"/>
</dbReference>
<dbReference type="EMBL" id="GL883125">
    <property type="protein sequence ID" value="EGG03337.1"/>
    <property type="molecule type" value="Genomic_DNA"/>
</dbReference>
<reference evidence="10" key="1">
    <citation type="journal article" date="2011" name="Proc. Natl. Acad. Sci. U.S.A.">
        <title>Obligate biotrophy features unraveled by the genomic analysis of rust fungi.</title>
        <authorList>
            <person name="Duplessis S."/>
            <person name="Cuomo C.A."/>
            <person name="Lin Y.-C."/>
            <person name="Aerts A."/>
            <person name="Tisserant E."/>
            <person name="Veneault-Fourrey C."/>
            <person name="Joly D.L."/>
            <person name="Hacquard S."/>
            <person name="Amselem J."/>
            <person name="Cantarel B.L."/>
            <person name="Chiu R."/>
            <person name="Coutinho P.M."/>
            <person name="Feau N."/>
            <person name="Field M."/>
            <person name="Frey P."/>
            <person name="Gelhaye E."/>
            <person name="Goldberg J."/>
            <person name="Grabherr M.G."/>
            <person name="Kodira C.D."/>
            <person name="Kohler A."/>
            <person name="Kuees U."/>
            <person name="Lindquist E.A."/>
            <person name="Lucas S.M."/>
            <person name="Mago R."/>
            <person name="Mauceli E."/>
            <person name="Morin E."/>
            <person name="Murat C."/>
            <person name="Pangilinan J.L."/>
            <person name="Park R."/>
            <person name="Pearson M."/>
            <person name="Quesneville H."/>
            <person name="Rouhier N."/>
            <person name="Sakthikumar S."/>
            <person name="Salamov A.A."/>
            <person name="Schmutz J."/>
            <person name="Selles B."/>
            <person name="Shapiro H."/>
            <person name="Tanguay P."/>
            <person name="Tuskan G.A."/>
            <person name="Henrissat B."/>
            <person name="Van de Peer Y."/>
            <person name="Rouze P."/>
            <person name="Ellis J.G."/>
            <person name="Dodds P.N."/>
            <person name="Schein J.E."/>
            <person name="Zhong S."/>
            <person name="Hamelin R.C."/>
            <person name="Grigoriev I.V."/>
            <person name="Szabo L.J."/>
            <person name="Martin F."/>
        </authorList>
    </citation>
    <scope>NUCLEOTIDE SEQUENCE [LARGE SCALE GENOMIC DNA]</scope>
    <source>
        <strain evidence="10">98AG31 / pathotype 3-4-7</strain>
    </source>
</reference>
<protein>
    <recommendedName>
        <fullName evidence="2">glutathione transferase</fullName>
        <ecNumber evidence="2">2.5.1.18</ecNumber>
    </recommendedName>
</protein>
<dbReference type="FunCoup" id="F4RWE1">
    <property type="interactions" value="100"/>
</dbReference>
<dbReference type="VEuPathDB" id="FungiDB:MELLADRAFT_72597"/>
<comment type="function">
    <text evidence="5">Involved in the oxidative stress response and detoxification.</text>
</comment>
<dbReference type="InterPro" id="IPR040079">
    <property type="entry name" value="Glutathione_S-Trfase"/>
</dbReference>
<evidence type="ECO:0000256" key="6">
    <source>
        <dbReference type="RuleBase" id="RU003494"/>
    </source>
</evidence>
<dbReference type="PANTHER" id="PTHR44051">
    <property type="entry name" value="GLUTATHIONE S-TRANSFERASE-RELATED"/>
    <property type="match status" value="1"/>
</dbReference>
<evidence type="ECO:0000256" key="3">
    <source>
        <dbReference type="ARBA" id="ARBA00022679"/>
    </source>
</evidence>
<feature type="domain" description="GST N-terminal" evidence="7">
    <location>
        <begin position="5"/>
        <end position="89"/>
    </location>
</feature>
<dbReference type="Gene3D" id="1.20.1050.130">
    <property type="match status" value="1"/>
</dbReference>
<dbReference type="HOGENOM" id="CLU_011226_14_2_1"/>
<evidence type="ECO:0000256" key="5">
    <source>
        <dbReference type="ARBA" id="ARBA00060024"/>
    </source>
</evidence>
<dbReference type="InterPro" id="IPR036282">
    <property type="entry name" value="Glutathione-S-Trfase_C_sf"/>
</dbReference>
<dbReference type="RefSeq" id="XP_007413472.1">
    <property type="nucleotide sequence ID" value="XM_007413410.1"/>
</dbReference>
<dbReference type="PROSITE" id="PS50405">
    <property type="entry name" value="GST_CTER"/>
    <property type="match status" value="1"/>
</dbReference>
<dbReference type="InterPro" id="IPR010987">
    <property type="entry name" value="Glutathione-S-Trfase_C-like"/>
</dbReference>
<dbReference type="KEGG" id="mlr:MELLADRAFT_72597"/>
<dbReference type="CDD" id="cd03048">
    <property type="entry name" value="GST_N_Ure2p_like"/>
    <property type="match status" value="1"/>
</dbReference>
<dbReference type="SFLD" id="SFLDG01151">
    <property type="entry name" value="Main.2:_Nu-like"/>
    <property type="match status" value="1"/>
</dbReference>
<dbReference type="AlphaFoldDB" id="F4RWE1"/>
<accession>F4RWE1</accession>
<keyword evidence="3" id="KW-0808">Transferase</keyword>
<dbReference type="OrthoDB" id="422574at2759"/>
<dbReference type="STRING" id="747676.F4RWE1"/>
<evidence type="ECO:0000313" key="10">
    <source>
        <dbReference type="Proteomes" id="UP000001072"/>
    </source>
</evidence>
<comment type="similarity">
    <text evidence="1 6">Belongs to the GST superfamily.</text>
</comment>
<feature type="domain" description="GST C-terminal" evidence="8">
    <location>
        <begin position="95"/>
        <end position="222"/>
    </location>
</feature>
<dbReference type="SFLD" id="SFLDG00358">
    <property type="entry name" value="Main_(cytGST)"/>
    <property type="match status" value="1"/>
</dbReference>
<comment type="catalytic activity">
    <reaction evidence="4">
        <text>RX + glutathione = an S-substituted glutathione + a halide anion + H(+)</text>
        <dbReference type="Rhea" id="RHEA:16437"/>
        <dbReference type="ChEBI" id="CHEBI:15378"/>
        <dbReference type="ChEBI" id="CHEBI:16042"/>
        <dbReference type="ChEBI" id="CHEBI:17792"/>
        <dbReference type="ChEBI" id="CHEBI:57925"/>
        <dbReference type="ChEBI" id="CHEBI:90779"/>
        <dbReference type="EC" id="2.5.1.18"/>
    </reaction>
</comment>
<dbReference type="GO" id="GO:0005634">
    <property type="term" value="C:nucleus"/>
    <property type="evidence" value="ECO:0007669"/>
    <property type="project" value="UniProtKB-ARBA"/>
</dbReference>
<organism evidence="10">
    <name type="scientific">Melampsora larici-populina (strain 98AG31 / pathotype 3-4-7)</name>
    <name type="common">Poplar leaf rust fungus</name>
    <dbReference type="NCBI Taxonomy" id="747676"/>
    <lineage>
        <taxon>Eukaryota</taxon>
        <taxon>Fungi</taxon>
        <taxon>Dikarya</taxon>
        <taxon>Basidiomycota</taxon>
        <taxon>Pucciniomycotina</taxon>
        <taxon>Pucciniomycetes</taxon>
        <taxon>Pucciniales</taxon>
        <taxon>Melampsoraceae</taxon>
        <taxon>Melampsora</taxon>
    </lineage>
</organism>
<evidence type="ECO:0000259" key="7">
    <source>
        <dbReference type="PROSITE" id="PS50404"/>
    </source>
</evidence>
<dbReference type="Pfam" id="PF00043">
    <property type="entry name" value="GST_C"/>
    <property type="match status" value="1"/>
</dbReference>
<dbReference type="PANTHER" id="PTHR44051:SF3">
    <property type="entry name" value="TRANSCRIPTIONAL REGULATOR URE2"/>
    <property type="match status" value="1"/>
</dbReference>
<proteinExistence type="inferred from homology"/>
<dbReference type="GO" id="GO:0005737">
    <property type="term" value="C:cytoplasm"/>
    <property type="evidence" value="ECO:0007669"/>
    <property type="project" value="UniProtKB-ARBA"/>
</dbReference>
<dbReference type="FunFam" id="3.40.30.10:FF:000039">
    <property type="entry name" value="Glutathione S-transferase domain"/>
    <property type="match status" value="1"/>
</dbReference>
<dbReference type="GO" id="GO:0004364">
    <property type="term" value="F:glutathione transferase activity"/>
    <property type="evidence" value="ECO:0007669"/>
    <property type="project" value="UniProtKB-EC"/>
</dbReference>
<dbReference type="Pfam" id="PF02798">
    <property type="entry name" value="GST_N"/>
    <property type="match status" value="1"/>
</dbReference>
<evidence type="ECO:0000256" key="1">
    <source>
        <dbReference type="ARBA" id="ARBA00007409"/>
    </source>
</evidence>
<name>F4RWE1_MELLP</name>